<dbReference type="InterPro" id="IPR036318">
    <property type="entry name" value="FAD-bd_PCMH-like_sf"/>
</dbReference>
<dbReference type="PROSITE" id="PS51387">
    <property type="entry name" value="FAD_PCMH"/>
    <property type="match status" value="1"/>
</dbReference>
<dbReference type="Gene3D" id="3.30.465.10">
    <property type="match status" value="1"/>
</dbReference>
<dbReference type="RefSeq" id="WP_189244529.1">
    <property type="nucleotide sequence ID" value="NZ_BMQJ01000001.1"/>
</dbReference>
<evidence type="ECO:0000256" key="1">
    <source>
        <dbReference type="ARBA" id="ARBA00022630"/>
    </source>
</evidence>
<reference evidence="7" key="1">
    <citation type="journal article" date="2019" name="Int. J. Syst. Evol. Microbiol.">
        <title>The Global Catalogue of Microorganisms (GCM) 10K type strain sequencing project: providing services to taxonomists for standard genome sequencing and annotation.</title>
        <authorList>
            <consortium name="The Broad Institute Genomics Platform"/>
            <consortium name="The Broad Institute Genome Sequencing Center for Infectious Disease"/>
            <person name="Wu L."/>
            <person name="Ma J."/>
        </authorList>
    </citation>
    <scope>NUCLEOTIDE SEQUENCE [LARGE SCALE GENOMIC DNA]</scope>
    <source>
        <strain evidence="7">JCM 3115</strain>
    </source>
</reference>
<evidence type="ECO:0000259" key="5">
    <source>
        <dbReference type="PROSITE" id="PS51387"/>
    </source>
</evidence>
<dbReference type="InterPro" id="IPR016167">
    <property type="entry name" value="FAD-bd_PCMH_sub1"/>
</dbReference>
<evidence type="ECO:0000313" key="6">
    <source>
        <dbReference type="EMBL" id="GGP77673.1"/>
    </source>
</evidence>
<dbReference type="SUPFAM" id="SSF56176">
    <property type="entry name" value="FAD-binding/transporter-associated domain-like"/>
    <property type="match status" value="1"/>
</dbReference>
<feature type="region of interest" description="Disordered" evidence="4">
    <location>
        <begin position="98"/>
        <end position="117"/>
    </location>
</feature>
<dbReference type="EMBL" id="BMQJ01000001">
    <property type="protein sequence ID" value="GGP77673.1"/>
    <property type="molecule type" value="Genomic_DNA"/>
</dbReference>
<dbReference type="Gene3D" id="3.30.390.50">
    <property type="entry name" value="CO dehydrogenase flavoprotein, C-terminal domain"/>
    <property type="match status" value="1"/>
</dbReference>
<evidence type="ECO:0000256" key="4">
    <source>
        <dbReference type="SAM" id="MobiDB-lite"/>
    </source>
</evidence>
<accession>A0ABQ2QDY2</accession>
<dbReference type="SMART" id="SM01092">
    <property type="entry name" value="CO_deh_flav_C"/>
    <property type="match status" value="1"/>
</dbReference>
<evidence type="ECO:0000313" key="7">
    <source>
        <dbReference type="Proteomes" id="UP000611554"/>
    </source>
</evidence>
<dbReference type="Gene3D" id="3.30.43.10">
    <property type="entry name" value="Uridine Diphospho-n-acetylenolpyruvylglucosamine Reductase, domain 2"/>
    <property type="match status" value="1"/>
</dbReference>
<dbReference type="InterPro" id="IPR051312">
    <property type="entry name" value="Diverse_Substr_Oxidored"/>
</dbReference>
<dbReference type="InterPro" id="IPR036683">
    <property type="entry name" value="CO_DH_flav_C_dom_sf"/>
</dbReference>
<proteinExistence type="predicted"/>
<organism evidence="6 7">
    <name type="scientific">Streptosporangium pseudovulgare</name>
    <dbReference type="NCBI Taxonomy" id="35765"/>
    <lineage>
        <taxon>Bacteria</taxon>
        <taxon>Bacillati</taxon>
        <taxon>Actinomycetota</taxon>
        <taxon>Actinomycetes</taxon>
        <taxon>Streptosporangiales</taxon>
        <taxon>Streptosporangiaceae</taxon>
        <taxon>Streptosporangium</taxon>
    </lineage>
</organism>
<dbReference type="PANTHER" id="PTHR42659:SF2">
    <property type="entry name" value="XANTHINE DEHYDROGENASE SUBUNIT C-RELATED"/>
    <property type="match status" value="1"/>
</dbReference>
<protein>
    <submittedName>
        <fullName evidence="6">Carbon-monoxide dehydrogenase medium subunit</fullName>
    </submittedName>
</protein>
<dbReference type="Proteomes" id="UP000611554">
    <property type="component" value="Unassembled WGS sequence"/>
</dbReference>
<feature type="domain" description="FAD-binding PCMH-type" evidence="5">
    <location>
        <begin position="1"/>
        <end position="171"/>
    </location>
</feature>
<keyword evidence="7" id="KW-1185">Reference proteome</keyword>
<dbReference type="Pfam" id="PF00941">
    <property type="entry name" value="FAD_binding_5"/>
    <property type="match status" value="1"/>
</dbReference>
<keyword evidence="3" id="KW-0560">Oxidoreductase</keyword>
<evidence type="ECO:0000256" key="2">
    <source>
        <dbReference type="ARBA" id="ARBA00022827"/>
    </source>
</evidence>
<dbReference type="InterPro" id="IPR005107">
    <property type="entry name" value="CO_DH_flav_C"/>
</dbReference>
<name>A0ABQ2QDY2_9ACTN</name>
<keyword evidence="2" id="KW-0274">FAD</keyword>
<feature type="region of interest" description="Disordered" evidence="4">
    <location>
        <begin position="287"/>
        <end position="322"/>
    </location>
</feature>
<dbReference type="InterPro" id="IPR002346">
    <property type="entry name" value="Mopterin_DH_FAD-bd"/>
</dbReference>
<comment type="caution">
    <text evidence="6">The sequence shown here is derived from an EMBL/GenBank/DDBJ whole genome shotgun (WGS) entry which is preliminary data.</text>
</comment>
<sequence>MDFLRPATWAEALEAKAERPGAVPVQGGTDVMVELNFDVRRPDALLDLNRVAALGEWSAEEDGRLRVGAGVTYARLIAELGDRLPGLAQAARTVGSPQIRNRGTVGGNLGAASPAGDGHPPLLAAGAEIEVESAARGVRMIPAEEFYLGVKRSALEPDELIRAFWTRPAGGPQYFSKVGTRNAMVIAVCSFALALHPAERRAGTGIGSAAPTPRRAVAAEEFLAAELDWDTGRLDPGLPRRFGELAAGAASPIDDVRGTAAYRRHAVAVLARRTLTWAWHDLWAAGPHEGPHDGPRGRVRRPGGPVAPGDPGDPEKPRREAG</sequence>
<evidence type="ECO:0000256" key="3">
    <source>
        <dbReference type="ARBA" id="ARBA00023002"/>
    </source>
</evidence>
<dbReference type="InterPro" id="IPR016169">
    <property type="entry name" value="FAD-bd_PCMH_sub2"/>
</dbReference>
<keyword evidence="1" id="KW-0285">Flavoprotein</keyword>
<feature type="compositionally biased region" description="Basic and acidic residues" evidence="4">
    <location>
        <begin position="313"/>
        <end position="322"/>
    </location>
</feature>
<dbReference type="InterPro" id="IPR016166">
    <property type="entry name" value="FAD-bd_PCMH"/>
</dbReference>
<gene>
    <name evidence="6" type="ORF">GCM10010140_02110</name>
</gene>
<dbReference type="PANTHER" id="PTHR42659">
    <property type="entry name" value="XANTHINE DEHYDROGENASE SUBUNIT C-RELATED"/>
    <property type="match status" value="1"/>
</dbReference>
<dbReference type="Pfam" id="PF03450">
    <property type="entry name" value="CO_deh_flav_C"/>
    <property type="match status" value="1"/>
</dbReference>
<dbReference type="SUPFAM" id="SSF55447">
    <property type="entry name" value="CO dehydrogenase flavoprotein C-terminal domain-like"/>
    <property type="match status" value="1"/>
</dbReference>